<dbReference type="InterPro" id="IPR051910">
    <property type="entry name" value="ComF/GntX_DNA_util-trans"/>
</dbReference>
<accession>A0A2W4XG64</accession>
<dbReference type="PANTHER" id="PTHR47505">
    <property type="entry name" value="DNA UTILIZATION PROTEIN YHGH"/>
    <property type="match status" value="1"/>
</dbReference>
<reference evidence="1 2" key="2">
    <citation type="submission" date="2018-06" db="EMBL/GenBank/DDBJ databases">
        <title>Metagenomic assembly of (sub)arctic Cyanobacteria and their associated microbiome from non-axenic cultures.</title>
        <authorList>
            <person name="Baurain D."/>
        </authorList>
    </citation>
    <scope>NUCLEOTIDE SEQUENCE [LARGE SCALE GENOMIC DNA]</scope>
    <source>
        <strain evidence="1">ULC027bin1</strain>
    </source>
</reference>
<comment type="caution">
    <text evidence="1">The sequence shown here is derived from an EMBL/GenBank/DDBJ whole genome shotgun (WGS) entry which is preliminary data.</text>
</comment>
<dbReference type="PANTHER" id="PTHR47505:SF1">
    <property type="entry name" value="DNA UTILIZATION PROTEIN YHGH"/>
    <property type="match status" value="1"/>
</dbReference>
<evidence type="ECO:0000313" key="1">
    <source>
        <dbReference type="EMBL" id="PZO56300.1"/>
    </source>
</evidence>
<protein>
    <submittedName>
        <fullName evidence="1">Uncharacterized protein</fullName>
    </submittedName>
</protein>
<dbReference type="Proteomes" id="UP000249794">
    <property type="component" value="Unassembled WGS sequence"/>
</dbReference>
<reference evidence="2" key="1">
    <citation type="submission" date="2018-04" db="EMBL/GenBank/DDBJ databases">
        <authorList>
            <person name="Cornet L."/>
        </authorList>
    </citation>
    <scope>NUCLEOTIDE SEQUENCE [LARGE SCALE GENOMIC DNA]</scope>
</reference>
<evidence type="ECO:0000313" key="2">
    <source>
        <dbReference type="Proteomes" id="UP000249794"/>
    </source>
</evidence>
<dbReference type="EMBL" id="QBMP01000075">
    <property type="protein sequence ID" value="PZO56300.1"/>
    <property type="molecule type" value="Genomic_DNA"/>
</dbReference>
<name>A0A2W4XG64_9CYAN</name>
<feature type="non-terminal residue" evidence="1">
    <location>
        <position position="132"/>
    </location>
</feature>
<gene>
    <name evidence="1" type="ORF">DCF15_08975</name>
</gene>
<proteinExistence type="predicted"/>
<dbReference type="AlphaFoldDB" id="A0A2W4XG64"/>
<sequence>MSLLLAQVCAVCDRSTAQTFCPDCQRQIRSDRLQPLSVEISLPANTLSANTLPVGALGSYERTLKQAILALKYGDRPDVAQALGTDLGQRWLKSIHLKQKITASIDPKPGTKSSLYALPIPLHASRQQERGY</sequence>
<organism evidence="1 2">
    <name type="scientific">Phormidesmis priestleyi</name>
    <dbReference type="NCBI Taxonomy" id="268141"/>
    <lineage>
        <taxon>Bacteria</taxon>
        <taxon>Bacillati</taxon>
        <taxon>Cyanobacteriota</taxon>
        <taxon>Cyanophyceae</taxon>
        <taxon>Leptolyngbyales</taxon>
        <taxon>Leptolyngbyaceae</taxon>
        <taxon>Phormidesmis</taxon>
    </lineage>
</organism>